<keyword evidence="2" id="KW-1185">Reference proteome</keyword>
<evidence type="ECO:0000313" key="2">
    <source>
        <dbReference type="Proteomes" id="UP000831304"/>
    </source>
</evidence>
<proteinExistence type="predicted"/>
<organism evidence="1 2">
    <name type="scientific">Agromyces soli</name>
    <dbReference type="NCBI Taxonomy" id="659012"/>
    <lineage>
        <taxon>Bacteria</taxon>
        <taxon>Bacillati</taxon>
        <taxon>Actinomycetota</taxon>
        <taxon>Actinomycetes</taxon>
        <taxon>Micrococcales</taxon>
        <taxon>Microbacteriaceae</taxon>
        <taxon>Agromyces</taxon>
    </lineage>
</organism>
<name>A0ABY4AU68_9MICO</name>
<dbReference type="RefSeq" id="WP_243569491.1">
    <property type="nucleotide sequence ID" value="NZ_BAAARD010000004.1"/>
</dbReference>
<gene>
    <name evidence="1" type="ORF">MTP13_02545</name>
</gene>
<sequence>MPRPPFVLPHVETFVDPKTGEAILLRCDCPIGRDHDYAEWCRARDRRRALARSRTR</sequence>
<evidence type="ECO:0000313" key="1">
    <source>
        <dbReference type="EMBL" id="UOE26678.1"/>
    </source>
</evidence>
<dbReference type="Proteomes" id="UP000831304">
    <property type="component" value="Chromosome"/>
</dbReference>
<protein>
    <submittedName>
        <fullName evidence="1">Uncharacterized protein</fullName>
    </submittedName>
</protein>
<dbReference type="EMBL" id="CP094533">
    <property type="protein sequence ID" value="UOE26678.1"/>
    <property type="molecule type" value="Genomic_DNA"/>
</dbReference>
<reference evidence="1 2" key="1">
    <citation type="submission" date="2022-03" db="EMBL/GenBank/DDBJ databases">
        <title>Agromyces sp. isolated from the gut of P. brevitarsis seulensis larvae.</title>
        <authorList>
            <person name="Won M."/>
            <person name="Kwon S.-W."/>
        </authorList>
    </citation>
    <scope>NUCLEOTIDE SEQUENCE [LARGE SCALE GENOMIC DNA]</scope>
    <source>
        <strain evidence="1 2">KACC 16215</strain>
    </source>
</reference>
<accession>A0ABY4AU68</accession>